<accession>A0A1P8RF45</accession>
<dbReference type="KEGG" id="hda:BB347_11625"/>
<protein>
    <submittedName>
        <fullName evidence="1">Uncharacterized protein</fullName>
    </submittedName>
</protein>
<dbReference type="Proteomes" id="UP000187321">
    <property type="component" value="Chromosome"/>
</dbReference>
<name>A0A1P8RF45_9EURY</name>
<reference evidence="1 2" key="1">
    <citation type="submission" date="2017-01" db="EMBL/GenBank/DDBJ databases">
        <title>Complete genome sequence of Haloterrigena daqingensis type strain (JX313T).</title>
        <authorList>
            <person name="Shuang W."/>
        </authorList>
    </citation>
    <scope>NUCLEOTIDE SEQUENCE [LARGE SCALE GENOMIC DNA]</scope>
    <source>
        <strain evidence="1 2">JX313</strain>
    </source>
</reference>
<evidence type="ECO:0000313" key="1">
    <source>
        <dbReference type="EMBL" id="APX97215.1"/>
    </source>
</evidence>
<evidence type="ECO:0000313" key="2">
    <source>
        <dbReference type="Proteomes" id="UP000187321"/>
    </source>
</evidence>
<sequence>MTRRRTRQFPSLDSHQIDIGSLARRPTSGVTSVVFCRHIRASDSVPIRSIRGDRIGRVRLRLDVVYPIRSRRRKENRRVRRAR</sequence>
<dbReference type="AlphaFoldDB" id="A0A1P8RF45"/>
<proteinExistence type="predicted"/>
<organism evidence="1 2">
    <name type="scientific">Natronorubrum daqingense</name>
    <dbReference type="NCBI Taxonomy" id="588898"/>
    <lineage>
        <taxon>Archaea</taxon>
        <taxon>Methanobacteriati</taxon>
        <taxon>Methanobacteriota</taxon>
        <taxon>Stenosarchaea group</taxon>
        <taxon>Halobacteria</taxon>
        <taxon>Halobacteriales</taxon>
        <taxon>Natrialbaceae</taxon>
        <taxon>Natronorubrum</taxon>
    </lineage>
</organism>
<dbReference type="EMBL" id="CP019327">
    <property type="protein sequence ID" value="APX97215.1"/>
    <property type="molecule type" value="Genomic_DNA"/>
</dbReference>
<gene>
    <name evidence="1" type="ORF">BB347_11625</name>
</gene>